<feature type="transmembrane region" description="Helical" evidence="14">
    <location>
        <begin position="386"/>
        <end position="406"/>
    </location>
</feature>
<keyword evidence="6 13" id="KW-0808">Transferase</keyword>
<name>A0ABX0JUQ8_9PROT</name>
<feature type="transmembrane region" description="Helical" evidence="14">
    <location>
        <begin position="77"/>
        <end position="95"/>
    </location>
</feature>
<keyword evidence="8" id="KW-0016">Alginate biosynthesis</keyword>
<dbReference type="InterPro" id="IPR004299">
    <property type="entry name" value="MBOAT_fam"/>
</dbReference>
<proteinExistence type="inferred from homology"/>
<organism evidence="15 16">
    <name type="scientific">Acetobacter musti</name>
    <dbReference type="NCBI Taxonomy" id="864732"/>
    <lineage>
        <taxon>Bacteria</taxon>
        <taxon>Pseudomonadati</taxon>
        <taxon>Pseudomonadota</taxon>
        <taxon>Alphaproteobacteria</taxon>
        <taxon>Acetobacterales</taxon>
        <taxon>Acetobacteraceae</taxon>
        <taxon>Acetobacter</taxon>
    </lineage>
</organism>
<keyword evidence="10 13" id="KW-0472">Membrane</keyword>
<feature type="transmembrane region" description="Helical" evidence="14">
    <location>
        <begin position="240"/>
        <end position="262"/>
    </location>
</feature>
<evidence type="ECO:0000256" key="5">
    <source>
        <dbReference type="ARBA" id="ARBA00022475"/>
    </source>
</evidence>
<evidence type="ECO:0000256" key="11">
    <source>
        <dbReference type="ARBA" id="ARBA00023315"/>
    </source>
</evidence>
<feature type="transmembrane region" description="Helical" evidence="14">
    <location>
        <begin position="46"/>
        <end position="65"/>
    </location>
</feature>
<reference evidence="15 16" key="1">
    <citation type="journal article" date="2020" name="Int. J. Syst. Evol. Microbiol.">
        <title>Novel acetic acid bacteria from cider fermentations: Acetobacter conturbans sp. nov. and Acetobacter fallax sp. nov.</title>
        <authorList>
            <person name="Sombolestani A.S."/>
            <person name="Cleenwerck I."/>
            <person name="Cnockaert M."/>
            <person name="Borremans W."/>
            <person name="Wieme A.D."/>
            <person name="De Vuyst L."/>
            <person name="Vandamme P."/>
        </authorList>
    </citation>
    <scope>NUCLEOTIDE SEQUENCE [LARGE SCALE GENOMIC DNA]</scope>
    <source>
        <strain evidence="15 16">LMG 30640</strain>
    </source>
</reference>
<dbReference type="EMBL" id="WOTB01000014">
    <property type="protein sequence ID" value="NHN85269.1"/>
    <property type="molecule type" value="Genomic_DNA"/>
</dbReference>
<keyword evidence="11 13" id="KW-0012">Acyltransferase</keyword>
<dbReference type="Proteomes" id="UP000635278">
    <property type="component" value="Unassembled WGS sequence"/>
</dbReference>
<comment type="pathway">
    <text evidence="2">Glycan biosynthesis; alginate biosynthesis.</text>
</comment>
<protein>
    <recommendedName>
        <fullName evidence="4">Probable alginate O-acetylase AlgI</fullName>
    </recommendedName>
    <alternativeName>
        <fullName evidence="12">Alginate biosynthesis protein AlgI</fullName>
    </alternativeName>
</protein>
<evidence type="ECO:0000256" key="12">
    <source>
        <dbReference type="ARBA" id="ARBA00031030"/>
    </source>
</evidence>
<keyword evidence="16" id="KW-1185">Reference proteome</keyword>
<feature type="transmembrane region" description="Helical" evidence="14">
    <location>
        <begin position="107"/>
        <end position="126"/>
    </location>
</feature>
<gene>
    <name evidence="15" type="ORF">GOB93_11535</name>
</gene>
<comment type="subcellular location">
    <subcellularLocation>
        <location evidence="1">Cell membrane</location>
        <topology evidence="1">Multi-pass membrane protein</topology>
    </subcellularLocation>
</comment>
<dbReference type="PANTHER" id="PTHR13285">
    <property type="entry name" value="ACYLTRANSFERASE"/>
    <property type="match status" value="1"/>
</dbReference>
<evidence type="ECO:0000256" key="6">
    <source>
        <dbReference type="ARBA" id="ARBA00022679"/>
    </source>
</evidence>
<comment type="caution">
    <text evidence="15">The sequence shown here is derived from an EMBL/GenBank/DDBJ whole genome shotgun (WGS) entry which is preliminary data.</text>
</comment>
<dbReference type="InterPro" id="IPR028362">
    <property type="entry name" value="AlgI"/>
</dbReference>
<evidence type="ECO:0000256" key="13">
    <source>
        <dbReference type="PIRNR" id="PIRNR016636"/>
    </source>
</evidence>
<evidence type="ECO:0000256" key="8">
    <source>
        <dbReference type="ARBA" id="ARBA00022841"/>
    </source>
</evidence>
<evidence type="ECO:0000256" key="3">
    <source>
        <dbReference type="ARBA" id="ARBA00010323"/>
    </source>
</evidence>
<evidence type="ECO:0000256" key="7">
    <source>
        <dbReference type="ARBA" id="ARBA00022692"/>
    </source>
</evidence>
<evidence type="ECO:0000256" key="2">
    <source>
        <dbReference type="ARBA" id="ARBA00005182"/>
    </source>
</evidence>
<keyword evidence="9 14" id="KW-1133">Transmembrane helix</keyword>
<dbReference type="InterPro" id="IPR024194">
    <property type="entry name" value="Ac/AlaTfrase_AlgI/DltB"/>
</dbReference>
<accession>A0ABX0JUQ8</accession>
<evidence type="ECO:0000256" key="9">
    <source>
        <dbReference type="ARBA" id="ARBA00022989"/>
    </source>
</evidence>
<evidence type="ECO:0000256" key="1">
    <source>
        <dbReference type="ARBA" id="ARBA00004651"/>
    </source>
</evidence>
<keyword evidence="7 14" id="KW-0812">Transmembrane</keyword>
<dbReference type="Pfam" id="PF03062">
    <property type="entry name" value="MBOAT"/>
    <property type="match status" value="1"/>
</dbReference>
<dbReference type="PANTHER" id="PTHR13285:SF23">
    <property type="entry name" value="TEICHOIC ACID D-ALANYLTRANSFERASE"/>
    <property type="match status" value="1"/>
</dbReference>
<dbReference type="PIRSF" id="PIRSF016636">
    <property type="entry name" value="AlgI_DltB"/>
    <property type="match status" value="1"/>
</dbReference>
<evidence type="ECO:0000313" key="15">
    <source>
        <dbReference type="EMBL" id="NHN85269.1"/>
    </source>
</evidence>
<feature type="transmembrane region" description="Helical" evidence="14">
    <location>
        <begin position="432"/>
        <end position="454"/>
    </location>
</feature>
<keyword evidence="5 13" id="KW-1003">Cell membrane</keyword>
<dbReference type="InterPro" id="IPR051085">
    <property type="entry name" value="MB_O-acyltransferase"/>
</dbReference>
<evidence type="ECO:0000256" key="10">
    <source>
        <dbReference type="ARBA" id="ARBA00023136"/>
    </source>
</evidence>
<evidence type="ECO:0000313" key="16">
    <source>
        <dbReference type="Proteomes" id="UP000635278"/>
    </source>
</evidence>
<sequence length="519" mass="57669">MLFNSRIFILYFLPAVYAGFVFLTRIRQERAAVGWLAGASLLFYSWWNIACLPIFLASIVMNFVFGTWLARSPSRSLFLFAVGLNLLALAWYKYAGFLFQTLDQIPGVSLSVPSIVLPLAISFFTFQQIAYLSDAHDGRAVEHSFPDYLLFISFFPHLIAGPITHHREMLPQFTQLLRSGGEVGRLTVGLTLFLTGLTKKVILADPIGTYVGPVFSLAREGGIPSFTLAWSGALSYAMQIYFDFSGYTDMAIGLGLLFGISLPPNFDSPYKARNIIEFWSRWHMTLTRFLTAYVYNPITLALTRARVKSGRPVPKRGKTTPGAFATLTAGPTVFTMFVSGVWHGAGWQFIVFGLLHGIYLTVTHAWHALKAHRPSLVRPETRVKTVFSVLLTFLCVLVGLIFFRVADVGSACRILLGMAGHSLRQPLSMPDIAGVTATQVLALVVLGLIVWFLPNASQWMRDYRTALEPEAGFPRTDGSFFALKWRPTFAFGLLTGLVGTLALMRALSAAPTEFLYFQF</sequence>
<feature type="transmembrane region" description="Helical" evidence="14">
    <location>
        <begin position="7"/>
        <end position="26"/>
    </location>
</feature>
<feature type="transmembrane region" description="Helical" evidence="14">
    <location>
        <begin position="347"/>
        <end position="366"/>
    </location>
</feature>
<dbReference type="RefSeq" id="WP_173583661.1">
    <property type="nucleotide sequence ID" value="NZ_WOTB01000014.1"/>
</dbReference>
<dbReference type="PIRSF" id="PIRSF500217">
    <property type="entry name" value="AlgI"/>
    <property type="match status" value="1"/>
</dbReference>
<comment type="similarity">
    <text evidence="3 13">Belongs to the membrane-bound acyltransferase family.</text>
</comment>
<feature type="transmembrane region" description="Helical" evidence="14">
    <location>
        <begin position="489"/>
        <end position="507"/>
    </location>
</feature>
<evidence type="ECO:0000256" key="4">
    <source>
        <dbReference type="ARBA" id="ARBA00016084"/>
    </source>
</evidence>
<evidence type="ECO:0000256" key="14">
    <source>
        <dbReference type="SAM" id="Phobius"/>
    </source>
</evidence>